<dbReference type="Proteomes" id="UP001174908">
    <property type="component" value="Unassembled WGS sequence"/>
</dbReference>
<dbReference type="SMART" id="SM00849">
    <property type="entry name" value="Lactamase_B"/>
    <property type="match status" value="1"/>
</dbReference>
<dbReference type="Pfam" id="PF00753">
    <property type="entry name" value="Lactamase_B"/>
    <property type="match status" value="1"/>
</dbReference>
<evidence type="ECO:0000313" key="4">
    <source>
        <dbReference type="Proteomes" id="UP001174908"/>
    </source>
</evidence>
<protein>
    <submittedName>
        <fullName evidence="3">MBL fold metallo-hydrolase</fullName>
        <ecNumber evidence="3">3.-.-.-</ecNumber>
    </submittedName>
</protein>
<sequence>MPSLTSAALPPGVQVFERGWLSSNNILFDGGSHTALVDSGYVTHSTQTLGLVMRALEGRRLDLLVNTHLHSDHCGGNAALKAQFPELKVVIPPGEAEAVRAWDEDKLSYTATGQQCPRFEFDDVLAPGTEVELGQQRWQVHAAPGHDPHAVILFEPESRTLISGDALWERGFGVVFPEMWGEPSFAQVGATLDLIEQLQPALVIPGHGRIFDDAQGALIVARQRLEGFVAAPVKHARHAVKVLLKFKLLEQQRMTRPALSQWLAGSGYLEQVWQRYASDTPIQVWVEELLADLARAGAVAFVDGEIVDAG</sequence>
<evidence type="ECO:0000313" key="3">
    <source>
        <dbReference type="EMBL" id="MDM0045636.1"/>
    </source>
</evidence>
<dbReference type="InterPro" id="IPR036866">
    <property type="entry name" value="RibonucZ/Hydroxyglut_hydro"/>
</dbReference>
<dbReference type="Gene3D" id="3.60.15.10">
    <property type="entry name" value="Ribonuclease Z/Hydroxyacylglutathione hydrolase-like"/>
    <property type="match status" value="1"/>
</dbReference>
<dbReference type="EC" id="3.-.-.-" evidence="3"/>
<dbReference type="PANTHER" id="PTHR42951">
    <property type="entry name" value="METALLO-BETA-LACTAMASE DOMAIN-CONTAINING"/>
    <property type="match status" value="1"/>
</dbReference>
<gene>
    <name evidence="3" type="ORF">QTH91_14170</name>
</gene>
<dbReference type="InterPro" id="IPR050855">
    <property type="entry name" value="NDM-1-like"/>
</dbReference>
<comment type="similarity">
    <text evidence="1">Belongs to the metallo-beta-lactamase superfamily. Class-B beta-lactamase family.</text>
</comment>
<dbReference type="SUPFAM" id="SSF56281">
    <property type="entry name" value="Metallo-hydrolase/oxidoreductase"/>
    <property type="match status" value="1"/>
</dbReference>
<dbReference type="EMBL" id="JASZYV010000003">
    <property type="protein sequence ID" value="MDM0045636.1"/>
    <property type="molecule type" value="Genomic_DNA"/>
</dbReference>
<dbReference type="CDD" id="cd06262">
    <property type="entry name" value="metallo-hydrolase-like_MBL-fold"/>
    <property type="match status" value="1"/>
</dbReference>
<organism evidence="3 4">
    <name type="scientific">Variovorax dokdonensis</name>
    <dbReference type="NCBI Taxonomy" id="344883"/>
    <lineage>
        <taxon>Bacteria</taxon>
        <taxon>Pseudomonadati</taxon>
        <taxon>Pseudomonadota</taxon>
        <taxon>Betaproteobacteria</taxon>
        <taxon>Burkholderiales</taxon>
        <taxon>Comamonadaceae</taxon>
        <taxon>Variovorax</taxon>
    </lineage>
</organism>
<dbReference type="PANTHER" id="PTHR42951:SF4">
    <property type="entry name" value="ACYL-COENZYME A THIOESTERASE MBLAC2"/>
    <property type="match status" value="1"/>
</dbReference>
<feature type="domain" description="Metallo-beta-lactamase" evidence="2">
    <location>
        <begin position="22"/>
        <end position="207"/>
    </location>
</feature>
<dbReference type="GO" id="GO:0016787">
    <property type="term" value="F:hydrolase activity"/>
    <property type="evidence" value="ECO:0007669"/>
    <property type="project" value="UniProtKB-KW"/>
</dbReference>
<evidence type="ECO:0000256" key="1">
    <source>
        <dbReference type="ARBA" id="ARBA00005250"/>
    </source>
</evidence>
<name>A0ABT7NCI5_9BURK</name>
<comment type="caution">
    <text evidence="3">The sequence shown here is derived from an EMBL/GenBank/DDBJ whole genome shotgun (WGS) entry which is preliminary data.</text>
</comment>
<proteinExistence type="inferred from homology"/>
<reference evidence="3" key="1">
    <citation type="submission" date="2023-06" db="EMBL/GenBank/DDBJ databases">
        <authorList>
            <person name="Jiang Y."/>
            <person name="Liu Q."/>
        </authorList>
    </citation>
    <scope>NUCLEOTIDE SEQUENCE</scope>
    <source>
        <strain evidence="3">CGMCC 1.12089</strain>
    </source>
</reference>
<accession>A0ABT7NCI5</accession>
<dbReference type="RefSeq" id="WP_286660755.1">
    <property type="nucleotide sequence ID" value="NZ_JASZYV010000003.1"/>
</dbReference>
<dbReference type="InterPro" id="IPR001279">
    <property type="entry name" value="Metallo-B-lactamas"/>
</dbReference>
<keyword evidence="4" id="KW-1185">Reference proteome</keyword>
<evidence type="ECO:0000259" key="2">
    <source>
        <dbReference type="SMART" id="SM00849"/>
    </source>
</evidence>
<keyword evidence="3" id="KW-0378">Hydrolase</keyword>